<evidence type="ECO:0000313" key="3">
    <source>
        <dbReference type="Proteomes" id="UP000297975"/>
    </source>
</evidence>
<dbReference type="PROSITE" id="PS50005">
    <property type="entry name" value="TPR"/>
    <property type="match status" value="1"/>
</dbReference>
<proteinExistence type="predicted"/>
<dbReference type="Proteomes" id="UP000297975">
    <property type="component" value="Unassembled WGS sequence"/>
</dbReference>
<evidence type="ECO:0000256" key="1">
    <source>
        <dbReference type="PROSITE-ProRule" id="PRU00339"/>
    </source>
</evidence>
<feature type="repeat" description="TPR" evidence="1">
    <location>
        <begin position="389"/>
        <end position="422"/>
    </location>
</feature>
<dbReference type="EMBL" id="SOPW01000030">
    <property type="protein sequence ID" value="TFB13119.1"/>
    <property type="molecule type" value="Genomic_DNA"/>
</dbReference>
<reference evidence="2 3" key="1">
    <citation type="submission" date="2019-03" db="EMBL/GenBank/DDBJ databases">
        <authorList>
            <person name="He R.-H."/>
        </authorList>
    </citation>
    <scope>NUCLEOTIDE SEQUENCE [LARGE SCALE GENOMIC DNA]</scope>
    <source>
        <strain evidence="3">SH 714</strain>
    </source>
</reference>
<organism evidence="2 3">
    <name type="scientific">Filobacillus milosensis</name>
    <dbReference type="NCBI Taxonomy" id="94137"/>
    <lineage>
        <taxon>Bacteria</taxon>
        <taxon>Bacillati</taxon>
        <taxon>Bacillota</taxon>
        <taxon>Bacilli</taxon>
        <taxon>Bacillales</taxon>
        <taxon>Bacillaceae</taxon>
        <taxon>Filobacillus</taxon>
    </lineage>
</organism>
<comment type="caution">
    <text evidence="2">The sequence shown here is derived from an EMBL/GenBank/DDBJ whole genome shotgun (WGS) entry which is preliminary data.</text>
</comment>
<name>A0A4Y8IBC1_9BACI</name>
<gene>
    <name evidence="2" type="ORF">E3U55_16670</name>
</gene>
<dbReference type="AlphaFoldDB" id="A0A4Y8IBC1"/>
<evidence type="ECO:0000313" key="2">
    <source>
        <dbReference type="EMBL" id="TFB13119.1"/>
    </source>
</evidence>
<dbReference type="InterPro" id="IPR019734">
    <property type="entry name" value="TPR_rpt"/>
</dbReference>
<dbReference type="Gene3D" id="1.25.40.10">
    <property type="entry name" value="Tetratricopeptide repeat domain"/>
    <property type="match status" value="1"/>
</dbReference>
<protein>
    <submittedName>
        <fullName evidence="2">Uncharacterized protein</fullName>
    </submittedName>
</protein>
<dbReference type="OrthoDB" id="2676051at2"/>
<sequence>MIQNQFLIQDQKNKPIKLRAKRVAYYVRGQIIEAMSDNEELYYLFYYQNHFLTAKKTSKLRRGSYIENAFKRGHIYDAPHPFINTLITSNQTSKILNNKQLLRKLNQQYSSHDKAYILTFFESFISKKQLFEEIKSMFYELRRNGQLFSAYQLICILKDFAPNHSLVKSLSSDLIYKDFSKMYYDRTEEFFRKDPIEAEKIMFSEQDRYAEQYVSKLKADGRKLELLVWQYEHLKNHPQEELYNSFFNELQPISDHEKIQILEQLINQNHFLPIQEDLFKLYIKTNQFDKVAELMTTYEMDISEQDLEEVTQLLLESPQKNIDVDQLQPLLLKVTEYNHALAEDLLYKYIGAMLQKHDLFYIKKWLEPFKDHSAVIQKFGKLYQLNEDLDHMQTLGELYYEFKHWDQAIECFSMESELKPDEALPLKWLSKTYLEKGMKEESDVYQKMFVNVQKQA</sequence>
<keyword evidence="1" id="KW-0802">TPR repeat</keyword>
<dbReference type="SUPFAM" id="SSF48452">
    <property type="entry name" value="TPR-like"/>
    <property type="match status" value="1"/>
</dbReference>
<dbReference type="RefSeq" id="WP_134341608.1">
    <property type="nucleotide sequence ID" value="NZ_SOPW01000030.1"/>
</dbReference>
<keyword evidence="3" id="KW-1185">Reference proteome</keyword>
<dbReference type="InterPro" id="IPR011990">
    <property type="entry name" value="TPR-like_helical_dom_sf"/>
</dbReference>
<accession>A0A4Y8IBC1</accession>